<comment type="subcellular location">
    <subcellularLocation>
        <location evidence="2">Mitochondrion matrix</location>
    </subcellularLocation>
</comment>
<name>A0A6G1SF86_9ACAR</name>
<dbReference type="PROSITE" id="PS50975">
    <property type="entry name" value="ATP_GRASP"/>
    <property type="match status" value="1"/>
</dbReference>
<dbReference type="PROSITE" id="PS00188">
    <property type="entry name" value="BIOTIN"/>
    <property type="match status" value="1"/>
</dbReference>
<keyword evidence="7" id="KW-0496">Mitochondrion</keyword>
<dbReference type="SUPFAM" id="SSF51230">
    <property type="entry name" value="Single hybrid motif"/>
    <property type="match status" value="1"/>
</dbReference>
<organism evidence="14">
    <name type="scientific">Aceria tosichella</name>
    <name type="common">wheat curl mite</name>
    <dbReference type="NCBI Taxonomy" id="561515"/>
    <lineage>
        <taxon>Eukaryota</taxon>
        <taxon>Metazoa</taxon>
        <taxon>Ecdysozoa</taxon>
        <taxon>Arthropoda</taxon>
        <taxon>Chelicerata</taxon>
        <taxon>Arachnida</taxon>
        <taxon>Acari</taxon>
        <taxon>Acariformes</taxon>
        <taxon>Trombidiformes</taxon>
        <taxon>Prostigmata</taxon>
        <taxon>Eupodina</taxon>
        <taxon>Eriophyoidea</taxon>
        <taxon>Eriophyidae</taxon>
        <taxon>Eriophyinae</taxon>
        <taxon>Aceriini</taxon>
        <taxon>Aceria</taxon>
    </lineage>
</organism>
<dbReference type="PROSITE" id="PS00867">
    <property type="entry name" value="CPSASE_2"/>
    <property type="match status" value="1"/>
</dbReference>
<dbReference type="InterPro" id="IPR050856">
    <property type="entry name" value="Biotin_carboxylase_complex"/>
</dbReference>
<dbReference type="Pfam" id="PF02786">
    <property type="entry name" value="CPSase_L_D2"/>
    <property type="match status" value="1"/>
</dbReference>
<dbReference type="CDD" id="cd06850">
    <property type="entry name" value="biotinyl_domain"/>
    <property type="match status" value="1"/>
</dbReference>
<dbReference type="FunFam" id="2.40.50.100:FF:000003">
    <property type="entry name" value="Acetyl-CoA carboxylase biotin carboxyl carrier protein"/>
    <property type="match status" value="1"/>
</dbReference>
<dbReference type="FunFam" id="3.30.470.20:FF:000028">
    <property type="entry name" value="Methylcrotonoyl-CoA carboxylase subunit alpha, mitochondrial"/>
    <property type="match status" value="1"/>
</dbReference>
<feature type="domain" description="Lipoyl-binding" evidence="11">
    <location>
        <begin position="677"/>
        <end position="753"/>
    </location>
</feature>
<dbReference type="GO" id="GO:0004485">
    <property type="term" value="F:methylcrotonoyl-CoA carboxylase activity"/>
    <property type="evidence" value="ECO:0007669"/>
    <property type="project" value="TreeGrafter"/>
</dbReference>
<dbReference type="SUPFAM" id="SSF51246">
    <property type="entry name" value="Rudiment single hybrid motif"/>
    <property type="match status" value="1"/>
</dbReference>
<keyword evidence="4 10" id="KW-0547">Nucleotide-binding</keyword>
<dbReference type="InterPro" id="IPR000089">
    <property type="entry name" value="Biotin_lipoyl"/>
</dbReference>
<proteinExistence type="predicted"/>
<dbReference type="PANTHER" id="PTHR18866">
    <property type="entry name" value="CARBOXYLASE:PYRUVATE/ACETYL-COA/PROPIONYL-COA CARBOXYLASE"/>
    <property type="match status" value="1"/>
</dbReference>
<dbReference type="InterPro" id="IPR011764">
    <property type="entry name" value="Biotin_carboxylation_dom"/>
</dbReference>
<keyword evidence="6" id="KW-0809">Transit peptide</keyword>
<dbReference type="InterPro" id="IPR005482">
    <property type="entry name" value="Biotin_COase_C"/>
</dbReference>
<evidence type="ECO:0000256" key="8">
    <source>
        <dbReference type="ARBA" id="ARBA00023267"/>
    </source>
</evidence>
<comment type="function">
    <text evidence="9">This is one of the 2 subunits of the biotin-dependent propionyl-CoA carboxylase (PCC), a mitochondrial enzyme involved in the catabolism of odd chain fatty acids, branched-chain amino acids isoleucine, threonine, methionine, and valine and other metabolites. Propionyl-CoA carboxylase catalyzes the carboxylation of propionyl-CoA/propanoyl-CoA to D-methylmalonyl-CoA/(S)-methylmalonyl-CoA. Within the holoenzyme, the alpha subunit catalyzes the ATP-dependent carboxylation of the biotin carried by the biotin carboxyl carrier (BCC) domain, while the beta subunit then transfers the carboxyl group from carboxylated biotin to propionyl-CoA. Propionyl-CoA carboxylase also significantly acts on butyryl-CoA/butanoyl-CoA, which is converted to ethylmalonyl-CoA/(2S)-ethylmalonyl-CoA. Other alternative minor substrates include (2E)-butenoyl-CoA/crotonoyl-CoA.</text>
</comment>
<feature type="domain" description="ATP-grasp" evidence="12">
    <location>
        <begin position="128"/>
        <end position="326"/>
    </location>
</feature>
<dbReference type="Pfam" id="PF02785">
    <property type="entry name" value="Biotin_carb_C"/>
    <property type="match status" value="1"/>
</dbReference>
<dbReference type="PANTHER" id="PTHR18866:SF33">
    <property type="entry name" value="METHYLCROTONOYL-COA CARBOXYLASE SUBUNIT ALPHA, MITOCHONDRIAL-RELATED"/>
    <property type="match status" value="1"/>
</dbReference>
<dbReference type="InterPro" id="IPR005479">
    <property type="entry name" value="CPAse_ATP-bd"/>
</dbReference>
<dbReference type="InterPro" id="IPR011761">
    <property type="entry name" value="ATP-grasp"/>
</dbReference>
<dbReference type="GO" id="GO:0046872">
    <property type="term" value="F:metal ion binding"/>
    <property type="evidence" value="ECO:0007669"/>
    <property type="project" value="InterPro"/>
</dbReference>
<evidence type="ECO:0000259" key="11">
    <source>
        <dbReference type="PROSITE" id="PS50968"/>
    </source>
</evidence>
<comment type="cofactor">
    <cofactor evidence="1">
        <name>biotin</name>
        <dbReference type="ChEBI" id="CHEBI:57586"/>
    </cofactor>
</comment>
<dbReference type="PROSITE" id="PS50968">
    <property type="entry name" value="BIOTINYL_LIPOYL"/>
    <property type="match status" value="1"/>
</dbReference>
<gene>
    <name evidence="14" type="primary">Mccc1_1</name>
    <name evidence="15" type="synonym">Mccc1_0</name>
    <name evidence="15" type="ORF">g.1268</name>
    <name evidence="14" type="ORF">g.1270</name>
</gene>
<dbReference type="SMART" id="SM00878">
    <property type="entry name" value="Biotin_carb_C"/>
    <property type="match status" value="1"/>
</dbReference>
<dbReference type="FunFam" id="3.40.50.20:FF:000010">
    <property type="entry name" value="Propionyl-CoA carboxylase subunit alpha"/>
    <property type="match status" value="1"/>
</dbReference>
<dbReference type="SUPFAM" id="SSF52440">
    <property type="entry name" value="PreATP-grasp domain"/>
    <property type="match status" value="1"/>
</dbReference>
<reference evidence="14" key="1">
    <citation type="submission" date="2018-10" db="EMBL/GenBank/DDBJ databases">
        <title>Transcriptome assembly of Aceria tosichella (Wheat curl mite) Type 2.</title>
        <authorList>
            <person name="Scully E.D."/>
            <person name="Geib S.M."/>
            <person name="Palmer N.A."/>
            <person name="Gupta A.K."/>
            <person name="Sarath G."/>
            <person name="Tatineni S."/>
        </authorList>
    </citation>
    <scope>NUCLEOTIDE SEQUENCE</scope>
    <source>
        <strain evidence="14">LincolnNE</strain>
    </source>
</reference>
<keyword evidence="5 10" id="KW-0067">ATP-binding</keyword>
<feature type="domain" description="Biotin carboxylation" evidence="13">
    <location>
        <begin position="8"/>
        <end position="476"/>
    </location>
</feature>
<evidence type="ECO:0000259" key="13">
    <source>
        <dbReference type="PROSITE" id="PS50979"/>
    </source>
</evidence>
<dbReference type="Pfam" id="PF00364">
    <property type="entry name" value="Biotin_lipoyl"/>
    <property type="match status" value="1"/>
</dbReference>
<evidence type="ECO:0000256" key="7">
    <source>
        <dbReference type="ARBA" id="ARBA00023128"/>
    </source>
</evidence>
<dbReference type="EMBL" id="GGYP01005959">
    <property type="protein sequence ID" value="MDE50730.1"/>
    <property type="molecule type" value="Transcribed_RNA"/>
</dbReference>
<evidence type="ECO:0000313" key="14">
    <source>
        <dbReference type="EMBL" id="MDE49196.1"/>
    </source>
</evidence>
<dbReference type="InterPro" id="IPR011054">
    <property type="entry name" value="Rudment_hybrid_motif"/>
</dbReference>
<dbReference type="AlphaFoldDB" id="A0A6G1SF86"/>
<dbReference type="GO" id="GO:0005759">
    <property type="term" value="C:mitochondrial matrix"/>
    <property type="evidence" value="ECO:0007669"/>
    <property type="project" value="UniProtKB-SubCell"/>
</dbReference>
<evidence type="ECO:0000256" key="4">
    <source>
        <dbReference type="ARBA" id="ARBA00022741"/>
    </source>
</evidence>
<keyword evidence="3" id="KW-0436">Ligase</keyword>
<dbReference type="Gene3D" id="2.40.50.100">
    <property type="match status" value="1"/>
</dbReference>
<dbReference type="Pfam" id="PF00289">
    <property type="entry name" value="Biotin_carb_N"/>
    <property type="match status" value="1"/>
</dbReference>
<dbReference type="PROSITE" id="PS50979">
    <property type="entry name" value="BC"/>
    <property type="match status" value="1"/>
</dbReference>
<evidence type="ECO:0000256" key="6">
    <source>
        <dbReference type="ARBA" id="ARBA00022946"/>
    </source>
</evidence>
<dbReference type="FunFam" id="3.30.1490.20:FF:000003">
    <property type="entry name" value="acetyl-CoA carboxylase isoform X1"/>
    <property type="match status" value="1"/>
</dbReference>
<evidence type="ECO:0000256" key="2">
    <source>
        <dbReference type="ARBA" id="ARBA00004305"/>
    </source>
</evidence>
<evidence type="ECO:0000256" key="9">
    <source>
        <dbReference type="ARBA" id="ARBA00056148"/>
    </source>
</evidence>
<dbReference type="InterPro" id="IPR016185">
    <property type="entry name" value="PreATP-grasp_dom_sf"/>
</dbReference>
<evidence type="ECO:0000256" key="1">
    <source>
        <dbReference type="ARBA" id="ARBA00001953"/>
    </source>
</evidence>
<evidence type="ECO:0000259" key="12">
    <source>
        <dbReference type="PROSITE" id="PS50975"/>
    </source>
</evidence>
<keyword evidence="8" id="KW-0092">Biotin</keyword>
<dbReference type="GO" id="GO:0005524">
    <property type="term" value="F:ATP binding"/>
    <property type="evidence" value="ECO:0007669"/>
    <property type="project" value="UniProtKB-UniRule"/>
</dbReference>
<dbReference type="SUPFAM" id="SSF56059">
    <property type="entry name" value="Glutathione synthetase ATP-binding domain-like"/>
    <property type="match status" value="1"/>
</dbReference>
<evidence type="ECO:0000256" key="5">
    <source>
        <dbReference type="ARBA" id="ARBA00022840"/>
    </source>
</evidence>
<sequence length="761" mass="84176">MNFVQMNPIRRLLIANRGEIACRIIKTARKMNIETIAIYSSIDEHAMHVRMADQAHKVGQRPEPQESYLNQDRIIDIAKRHGACAIHPGYGFLSESSEFSQRCLDEQLIFVGPMPKSIETMGIKNESKRIMIEAGVPVVPGYHGEAQGDDLLMDEARKIGYPVLIKPVRGGGGKGMRVVANDSDFLEALESSRRESLKSFGDQSMLLERYIEKPRHVEVQVFGDQQGNHVYLFERDCSVQRRHQKIIEEAPAPLLSEAKRRELGEKAVAAAKAVDYVGAGTVEFILDKTTDEFYFMEMNTRLQVEHPITEMITNTDLVEWQLRVASGEPLPKKQADLQLAGHAFEARIYAEDPNDNFLPQTGQLAYISLPDEFNTNTTPNSTINYDPTTTATDQRFRLDTGVTAGDSISPYYDPMISKLVVWGENRSEALNRLSAALSQYVIIGLPTNISFLKRLAKHDSFRAADVGTDFIDLHSSELFPAGGATSTNNHNGETDTSVWLTKDLDRANSVVAEMGAFIYGILSESGFNRRYSSSLTSNSGRRQLLDHSDLASFRNVGSRSPSYQFDRVRLASVPGVEFKVVYRSDGFERGRLSITIWGQTEPSFEGDVSFHRDPADHQLLTVKLNNSRDSYKLKLKSHVISSNDSDDLTIVIRNSSGESGSSSTKITRVFGAGQPDTGQAPVDPLSASAPMPGIIEKVLVQVGDQVHIGQGLVVLSAMKMEYTIKAAASGRVADVRSKSGDFVAKDSILVRLSDSEGDKNT</sequence>
<dbReference type="Gene3D" id="3.30.470.20">
    <property type="entry name" value="ATP-grasp fold, B domain"/>
    <property type="match status" value="1"/>
</dbReference>
<protein>
    <submittedName>
        <fullName evidence="14">Methylcrotonoyl-CoA carboxylase subunit alpha, mitochondrial</fullName>
    </submittedName>
</protein>
<dbReference type="EMBL" id="GGYP01004425">
    <property type="protein sequence ID" value="MDE49196.1"/>
    <property type="molecule type" value="Transcribed_RNA"/>
</dbReference>
<evidence type="ECO:0000256" key="3">
    <source>
        <dbReference type="ARBA" id="ARBA00022598"/>
    </source>
</evidence>
<evidence type="ECO:0000313" key="15">
    <source>
        <dbReference type="EMBL" id="MDE50730.1"/>
    </source>
</evidence>
<accession>A0A6G1SF86</accession>
<dbReference type="InterPro" id="IPR001882">
    <property type="entry name" value="Biotin_BS"/>
</dbReference>
<evidence type="ECO:0000256" key="10">
    <source>
        <dbReference type="PROSITE-ProRule" id="PRU00409"/>
    </source>
</evidence>
<dbReference type="InterPro" id="IPR011053">
    <property type="entry name" value="Single_hybrid_motif"/>
</dbReference>
<dbReference type="InterPro" id="IPR005481">
    <property type="entry name" value="BC-like_N"/>
</dbReference>